<protein>
    <submittedName>
        <fullName evidence="1">Uncharacterized protein</fullName>
    </submittedName>
</protein>
<keyword evidence="2" id="KW-1185">Reference proteome</keyword>
<comment type="caution">
    <text evidence="1">The sequence shown here is derived from an EMBL/GenBank/DDBJ whole genome shotgun (WGS) entry which is preliminary data.</text>
</comment>
<dbReference type="EMBL" id="JAUTXU010000246">
    <property type="protein sequence ID" value="KAK3696156.1"/>
    <property type="molecule type" value="Genomic_DNA"/>
</dbReference>
<gene>
    <name evidence="1" type="ORF">LTR37_018127</name>
</gene>
<sequence length="230" mass="25746">MGDNDDDRSDEAPTPHAFMLSPPRADARGKETLPSEEPLPPPPPSPRVSHASLPRPLTSAPSDSTADALPEPPRTPRLRDFDPFEEPRELDKRPGIGLLDSPWSPKALSSQENPIEGFKECLRLSPSWEYPSDPRFRLPSRPVRRDNAQSIDGSNFGSLTSSRKPTPVRTPQLDLKEFEFVRPAPRMQTLSRSSPWPWYSRNKLFGLPGLTAPSSPTDSEEARRSRKLRP</sequence>
<evidence type="ECO:0000313" key="1">
    <source>
        <dbReference type="EMBL" id="KAK3696156.1"/>
    </source>
</evidence>
<name>A0ACC3MI50_9PEZI</name>
<proteinExistence type="predicted"/>
<accession>A0ACC3MI50</accession>
<dbReference type="Proteomes" id="UP001281147">
    <property type="component" value="Unassembled WGS sequence"/>
</dbReference>
<organism evidence="1 2">
    <name type="scientific">Vermiconidia calcicola</name>
    <dbReference type="NCBI Taxonomy" id="1690605"/>
    <lineage>
        <taxon>Eukaryota</taxon>
        <taxon>Fungi</taxon>
        <taxon>Dikarya</taxon>
        <taxon>Ascomycota</taxon>
        <taxon>Pezizomycotina</taxon>
        <taxon>Dothideomycetes</taxon>
        <taxon>Dothideomycetidae</taxon>
        <taxon>Mycosphaerellales</taxon>
        <taxon>Extremaceae</taxon>
        <taxon>Vermiconidia</taxon>
    </lineage>
</organism>
<evidence type="ECO:0000313" key="2">
    <source>
        <dbReference type="Proteomes" id="UP001281147"/>
    </source>
</evidence>
<reference evidence="1" key="1">
    <citation type="submission" date="2023-07" db="EMBL/GenBank/DDBJ databases">
        <title>Black Yeasts Isolated from many extreme environments.</title>
        <authorList>
            <person name="Coleine C."/>
            <person name="Stajich J.E."/>
            <person name="Selbmann L."/>
        </authorList>
    </citation>
    <scope>NUCLEOTIDE SEQUENCE</scope>
    <source>
        <strain evidence="1">CCFEE 5714</strain>
    </source>
</reference>